<feature type="region of interest" description="Disordered" evidence="1">
    <location>
        <begin position="61"/>
        <end position="82"/>
    </location>
</feature>
<evidence type="ECO:0000256" key="1">
    <source>
        <dbReference type="SAM" id="MobiDB-lite"/>
    </source>
</evidence>
<dbReference type="Proteomes" id="UP000301309">
    <property type="component" value="Unassembled WGS sequence"/>
</dbReference>
<evidence type="ECO:0000313" key="3">
    <source>
        <dbReference type="Proteomes" id="UP000301309"/>
    </source>
</evidence>
<name>A0A4D4KW25_STRVO</name>
<dbReference type="AlphaFoldDB" id="A0A4D4KW25"/>
<feature type="region of interest" description="Disordered" evidence="1">
    <location>
        <begin position="18"/>
        <end position="39"/>
    </location>
</feature>
<dbReference type="EMBL" id="BJHW01000001">
    <property type="protein sequence ID" value="GDY50770.1"/>
    <property type="molecule type" value="Genomic_DNA"/>
</dbReference>
<protein>
    <submittedName>
        <fullName evidence="2">Uncharacterized protein</fullName>
    </submittedName>
</protein>
<sequence>MSNGIWTDSLRIPLIIAEPGRRAQGRRTGPGRGGTRPQSLCHIPGRACDAWHAPPATAGRCPLMPHSDPTGDMTQALTDGVR</sequence>
<evidence type="ECO:0000313" key="2">
    <source>
        <dbReference type="EMBL" id="GDY50770.1"/>
    </source>
</evidence>
<comment type="caution">
    <text evidence="2">The sequence shown here is derived from an EMBL/GenBank/DDBJ whole genome shotgun (WGS) entry which is preliminary data.</text>
</comment>
<reference evidence="2 3" key="1">
    <citation type="journal article" date="2020" name="Int. J. Syst. Evol. Microbiol.">
        <title>Reclassification of Streptomyces castelarensis and Streptomyces sporoclivatus as later heterotypic synonyms of Streptomyces antimycoticus.</title>
        <authorList>
            <person name="Komaki H."/>
            <person name="Tamura T."/>
        </authorList>
    </citation>
    <scope>NUCLEOTIDE SEQUENCE [LARGE SCALE GENOMIC DNA]</scope>
    <source>
        <strain evidence="2 3">NBRC 13459</strain>
    </source>
</reference>
<accession>A0A4D4KW25</accession>
<proteinExistence type="predicted"/>
<keyword evidence="3" id="KW-1185">Reference proteome</keyword>
<gene>
    <name evidence="2" type="ORF">SVIO_013930</name>
</gene>
<organism evidence="2 3">
    <name type="scientific">Streptomyces violaceusniger</name>
    <dbReference type="NCBI Taxonomy" id="68280"/>
    <lineage>
        <taxon>Bacteria</taxon>
        <taxon>Bacillati</taxon>
        <taxon>Actinomycetota</taxon>
        <taxon>Actinomycetes</taxon>
        <taxon>Kitasatosporales</taxon>
        <taxon>Streptomycetaceae</taxon>
        <taxon>Streptomyces</taxon>
        <taxon>Streptomyces violaceusniger group</taxon>
    </lineage>
</organism>
<feature type="compositionally biased region" description="Polar residues" evidence="1">
    <location>
        <begin position="72"/>
        <end position="82"/>
    </location>
</feature>